<dbReference type="SMART" id="SM00382">
    <property type="entry name" value="AAA"/>
    <property type="match status" value="1"/>
</dbReference>
<feature type="compositionally biased region" description="Basic residues" evidence="4">
    <location>
        <begin position="20"/>
        <end position="51"/>
    </location>
</feature>
<sequence length="460" mass="52976">MFGTKRKFEEIESNNVMSVKPKKTKTSKKISSKKTPSKKTTSKKNSPKKPTKKDTPKKDDKKKPSRKKTDIPKFFFLDLMFNDPKSGRHKEDTPKLPELPVILECNNPVCDHKTFEEEPELGDYFDVNIEEINTINDLIYLGKKYHCKKQTTFRGLNMRLMCNLVTPLTELNNMVGLSSVKQRMAEQILFFLQGFNSSSKCNNCIDCSFNLPCIQTNSEMMHTVITGPPGVGKTCLARIIGKVYKAMGILSNGHFKEATRNDFVDKYLGHTADKTQKFIDSCMGGVLFIDEAYSLGHKEHRDSFAKEALDTLNKNLSDKRDLLCIIAGYEKDLEECFFSANDGLRRRFTFKYVVEGYDSVELKEMFELKVKQENWTLEIEDDDLLMFFRNNKDKFPYYGGDIETLFLQCKISHGKRMPENKKCLTFQDVSNGFDVFVSNRKHKKVGKNKDDDPIPGMYVY</sequence>
<dbReference type="AlphaFoldDB" id="A0A6C0E046"/>
<dbReference type="InterPro" id="IPR050773">
    <property type="entry name" value="CbxX/CfxQ_RuBisCO_ESX"/>
</dbReference>
<dbReference type="InterPro" id="IPR003959">
    <property type="entry name" value="ATPase_AAA_core"/>
</dbReference>
<dbReference type="InterPro" id="IPR000641">
    <property type="entry name" value="CbxX/CfxQ"/>
</dbReference>
<organism evidence="6">
    <name type="scientific">viral metagenome</name>
    <dbReference type="NCBI Taxonomy" id="1070528"/>
    <lineage>
        <taxon>unclassified sequences</taxon>
        <taxon>metagenomes</taxon>
        <taxon>organismal metagenomes</taxon>
    </lineage>
</organism>
<dbReference type="CDD" id="cd00009">
    <property type="entry name" value="AAA"/>
    <property type="match status" value="1"/>
</dbReference>
<dbReference type="PANTHER" id="PTHR43392:SF2">
    <property type="entry name" value="AAA-TYPE ATPASE FAMILY PROTEIN _ ANKYRIN REPEAT FAMILY PROTEIN"/>
    <property type="match status" value="1"/>
</dbReference>
<dbReference type="InterPro" id="IPR027417">
    <property type="entry name" value="P-loop_NTPase"/>
</dbReference>
<dbReference type="GO" id="GO:0016887">
    <property type="term" value="F:ATP hydrolysis activity"/>
    <property type="evidence" value="ECO:0007669"/>
    <property type="project" value="InterPro"/>
</dbReference>
<dbReference type="GO" id="GO:0005524">
    <property type="term" value="F:ATP binding"/>
    <property type="evidence" value="ECO:0007669"/>
    <property type="project" value="UniProtKB-KW"/>
</dbReference>
<evidence type="ECO:0000256" key="4">
    <source>
        <dbReference type="SAM" id="MobiDB-lite"/>
    </source>
</evidence>
<reference evidence="6" key="1">
    <citation type="journal article" date="2020" name="Nature">
        <title>Giant virus diversity and host interactions through global metagenomics.</title>
        <authorList>
            <person name="Schulz F."/>
            <person name="Roux S."/>
            <person name="Paez-Espino D."/>
            <person name="Jungbluth S."/>
            <person name="Walsh D.A."/>
            <person name="Denef V.J."/>
            <person name="McMahon K.D."/>
            <person name="Konstantinidis K.T."/>
            <person name="Eloe-Fadrosh E.A."/>
            <person name="Kyrpides N.C."/>
            <person name="Woyke T."/>
        </authorList>
    </citation>
    <scope>NUCLEOTIDE SEQUENCE</scope>
    <source>
        <strain evidence="6">GVMAG-M-3300023179-103</strain>
    </source>
</reference>
<evidence type="ECO:0000256" key="1">
    <source>
        <dbReference type="ARBA" id="ARBA00010378"/>
    </source>
</evidence>
<keyword evidence="2" id="KW-0547">Nucleotide-binding</keyword>
<proteinExistence type="inferred from homology"/>
<dbReference type="FunFam" id="3.40.50.300:FF:000216">
    <property type="entry name" value="Type VII secretion ATPase EccA"/>
    <property type="match status" value="1"/>
</dbReference>
<dbReference type="PRINTS" id="PR00819">
    <property type="entry name" value="CBXCFQXSUPER"/>
</dbReference>
<dbReference type="PANTHER" id="PTHR43392">
    <property type="entry name" value="AAA-TYPE ATPASE FAMILY PROTEIN / ANKYRIN REPEAT FAMILY PROTEIN"/>
    <property type="match status" value="1"/>
</dbReference>
<accession>A0A6C0E046</accession>
<feature type="compositionally biased region" description="Basic and acidic residues" evidence="4">
    <location>
        <begin position="1"/>
        <end position="10"/>
    </location>
</feature>
<feature type="region of interest" description="Disordered" evidence="4">
    <location>
        <begin position="1"/>
        <end position="67"/>
    </location>
</feature>
<dbReference type="EMBL" id="MN739698">
    <property type="protein sequence ID" value="QHT21933.1"/>
    <property type="molecule type" value="Genomic_DNA"/>
</dbReference>
<dbReference type="Gene3D" id="3.40.50.300">
    <property type="entry name" value="P-loop containing nucleotide triphosphate hydrolases"/>
    <property type="match status" value="1"/>
</dbReference>
<dbReference type="InterPro" id="IPR003593">
    <property type="entry name" value="AAA+_ATPase"/>
</dbReference>
<protein>
    <recommendedName>
        <fullName evidence="5">AAA+ ATPase domain-containing protein</fullName>
    </recommendedName>
</protein>
<evidence type="ECO:0000259" key="5">
    <source>
        <dbReference type="SMART" id="SM00382"/>
    </source>
</evidence>
<evidence type="ECO:0000313" key="6">
    <source>
        <dbReference type="EMBL" id="QHT21933.1"/>
    </source>
</evidence>
<comment type="similarity">
    <text evidence="1">Belongs to the CbxX/CfxQ family.</text>
</comment>
<name>A0A6C0E046_9ZZZZ</name>
<evidence type="ECO:0000256" key="2">
    <source>
        <dbReference type="ARBA" id="ARBA00022741"/>
    </source>
</evidence>
<dbReference type="SUPFAM" id="SSF52540">
    <property type="entry name" value="P-loop containing nucleoside triphosphate hydrolases"/>
    <property type="match status" value="1"/>
</dbReference>
<feature type="domain" description="AAA+ ATPase" evidence="5">
    <location>
        <begin position="219"/>
        <end position="358"/>
    </location>
</feature>
<dbReference type="Pfam" id="PF00004">
    <property type="entry name" value="AAA"/>
    <property type="match status" value="1"/>
</dbReference>
<keyword evidence="3" id="KW-0067">ATP-binding</keyword>
<feature type="compositionally biased region" description="Basic and acidic residues" evidence="4">
    <location>
        <begin position="52"/>
        <end position="67"/>
    </location>
</feature>
<evidence type="ECO:0000256" key="3">
    <source>
        <dbReference type="ARBA" id="ARBA00022840"/>
    </source>
</evidence>